<dbReference type="Proteomes" id="UP000606974">
    <property type="component" value="Unassembled WGS sequence"/>
</dbReference>
<feature type="compositionally biased region" description="Basic and acidic residues" evidence="1">
    <location>
        <begin position="496"/>
        <end position="509"/>
    </location>
</feature>
<feature type="compositionally biased region" description="Basic and acidic residues" evidence="1">
    <location>
        <begin position="732"/>
        <end position="742"/>
    </location>
</feature>
<keyword evidence="3" id="KW-1185">Reference proteome</keyword>
<name>A0A8H7E6R9_9EURO</name>
<feature type="region of interest" description="Disordered" evidence="1">
    <location>
        <begin position="557"/>
        <end position="699"/>
    </location>
</feature>
<dbReference type="OrthoDB" id="10265971at2759"/>
<comment type="caution">
    <text evidence="2">The sequence shown here is derived from an EMBL/GenBank/DDBJ whole genome shotgun (WGS) entry which is preliminary data.</text>
</comment>
<dbReference type="EMBL" id="JAACFV010000047">
    <property type="protein sequence ID" value="KAF7508931.1"/>
    <property type="molecule type" value="Genomic_DNA"/>
</dbReference>
<feature type="compositionally biased region" description="Polar residues" evidence="1">
    <location>
        <begin position="861"/>
        <end position="872"/>
    </location>
</feature>
<feature type="region of interest" description="Disordered" evidence="1">
    <location>
        <begin position="406"/>
        <end position="528"/>
    </location>
</feature>
<feature type="compositionally biased region" description="Basic residues" evidence="1">
    <location>
        <begin position="873"/>
        <end position="887"/>
    </location>
</feature>
<proteinExistence type="predicted"/>
<evidence type="ECO:0000313" key="2">
    <source>
        <dbReference type="EMBL" id="KAF7508931.1"/>
    </source>
</evidence>
<feature type="compositionally biased region" description="Basic residues" evidence="1">
    <location>
        <begin position="469"/>
        <end position="478"/>
    </location>
</feature>
<sequence length="1402" mass="154090">MASLKKSFFGSLFTFQPTGVEEVRCVFQEVFARNGLAGNAPLVSYDQETFSFSFQCDRNETMLRELFSKLLRDYINDHQAEEDLLENQRITPLKGTVIDDPVTSSDLFSLDNDDGLVPFSDEEEGEEEGKLLETIGYQTAVWEPTKGNVGLLTFDVVKALSDHTGSTFYIDSHRNEARLSDGNLTDALFRLNTVEPVLAYLYRPANAHVLMLHAATDHTRIDFTIPSDNALRRIIVDPDVKPVGTWLGNKHIEQLSTYIKGAKADQAFITPSNLTTTTSCSVSIATSSVWSNFVFTQIGDVGNQASTGDASGFDRAEKLDPLPVSHYMTETESHMIEQWAGHVVEAADPNELVPTTPILEGQKRVGRTRVVKQVEDDEDEDTERDVPLAIPSLAPQSMNDALNSHFNAQKAKVGRTRIKRIDEDEDEDEDEVDEELQDNTLTNNAEQQDSWTYPPLPEPKGFGHSSLPAKRRLGRQRVVKVDSDDEIEDNGSTWASRKEQQSRNDDKSAIKSSHVNPDEAGIINGWGETVCPQPSGGWAENVHSEVSNGWDDTVYPEISSFGATNGSFGTKQTSDDRLDQRTLQKNPVSDQNSDRKPDMATDVYYSFAAETSGSNRGKDTPGKRQGRGSRAQGPGHHRGASSTQAAMPHVHGTRGISHVPPTPKQQYRGQSYNRGKRASRGTTPSGQGRGRGNQARHGGNRFGMLAAETLVDIAESEVVDQHAIPSTPGFEHQPHIDGDTVRGVRSQSNISDAPSDPDLIDVTTPEAKKGTPVAPPPGFDSFSDAGTETWTRNQRNRFSASRSGSPLDSVDTQSVLSVANAGPFYVNTSNPGMDLLEMSRRRLEQLHRARGEEGLLESETENLQAVDESSTRTYHRTMKQQAKKPATKKKEADQKKAAALQDAWGTGPGPGLGPGSSKSKASDSTAARSSPKTETSDMSAAKKRLLRSQEAIANTQSTSISEDQITLHNEHFVDALKPVFTAARAFPGSLNFEVQLGQFLSPSPEGAYQAKCVTVNQWHKLYDSTSGRLASASTFTNILTRNGADIDHILKLKMAQRGRAELFHPDKPGRFGIRFEFHCQGKNNDEFKLVFNSRGEYEIERPFRKIGQINIHVPGQIWDAAGLLTGCTRFPEEQILKDAADEMARSIFIPAGRKEIEISYRLPSSNEFAVKRVVMRRVSRHRCALTDKHDVQLQITEVQRLFVERRSDGIYLAYASKYEKMVDQMMIHFEVSLISESIEQAMSANAHLTVGDITSAWTEDSLLQPWRTKALLEMTQMVVSKIDGVGFHNVGSAVFFLGQDSVLGRGSAVAIGSAMPSHQQPNQQGMTKLAPQNTQQAAIINVPGVRGGLALPVEQGYALGYGGARIPIPGHVEPDAVVPDDSASQAPERAKVEGQQLVPGFW</sequence>
<organism evidence="2 3">
    <name type="scientific">Endocarpon pusillum</name>
    <dbReference type="NCBI Taxonomy" id="364733"/>
    <lineage>
        <taxon>Eukaryota</taxon>
        <taxon>Fungi</taxon>
        <taxon>Dikarya</taxon>
        <taxon>Ascomycota</taxon>
        <taxon>Pezizomycotina</taxon>
        <taxon>Eurotiomycetes</taxon>
        <taxon>Chaetothyriomycetidae</taxon>
        <taxon>Verrucariales</taxon>
        <taxon>Verrucariaceae</taxon>
        <taxon>Endocarpon</taxon>
    </lineage>
</organism>
<gene>
    <name evidence="2" type="ORF">GJ744_008487</name>
</gene>
<feature type="compositionally biased region" description="Polar residues" evidence="1">
    <location>
        <begin position="438"/>
        <end position="451"/>
    </location>
</feature>
<evidence type="ECO:0000313" key="3">
    <source>
        <dbReference type="Proteomes" id="UP000606974"/>
    </source>
</evidence>
<evidence type="ECO:0000256" key="1">
    <source>
        <dbReference type="SAM" id="MobiDB-lite"/>
    </source>
</evidence>
<feature type="compositionally biased region" description="Polar residues" evidence="1">
    <location>
        <begin position="561"/>
        <end position="572"/>
    </location>
</feature>
<feature type="compositionally biased region" description="Basic and acidic residues" evidence="1">
    <location>
        <begin position="573"/>
        <end position="582"/>
    </location>
</feature>
<reference evidence="2" key="1">
    <citation type="submission" date="2020-02" db="EMBL/GenBank/DDBJ databases">
        <authorList>
            <person name="Palmer J.M."/>
        </authorList>
    </citation>
    <scope>NUCLEOTIDE SEQUENCE</scope>
    <source>
        <strain evidence="2">EPUS1.4</strain>
        <tissue evidence="2">Thallus</tissue>
    </source>
</reference>
<feature type="region of interest" description="Disordered" evidence="1">
    <location>
        <begin position="724"/>
        <end position="786"/>
    </location>
</feature>
<feature type="region of interest" description="Disordered" evidence="1">
    <location>
        <begin position="850"/>
        <end position="943"/>
    </location>
</feature>
<accession>A0A8H7E6R9</accession>
<feature type="compositionally biased region" description="Acidic residues" evidence="1">
    <location>
        <begin position="423"/>
        <end position="437"/>
    </location>
</feature>
<protein>
    <submittedName>
        <fullName evidence="2">Uncharacterized protein</fullName>
    </submittedName>
</protein>
<feature type="compositionally biased region" description="Polar residues" evidence="1">
    <location>
        <begin position="664"/>
        <end position="673"/>
    </location>
</feature>
<feature type="compositionally biased region" description="Low complexity" evidence="1">
    <location>
        <begin position="915"/>
        <end position="930"/>
    </location>
</feature>